<accession>A0ABR1MH75</accession>
<dbReference type="Proteomes" id="UP001365128">
    <property type="component" value="Unassembled WGS sequence"/>
</dbReference>
<protein>
    <submittedName>
        <fullName evidence="3">Uncharacterized protein</fullName>
    </submittedName>
</protein>
<gene>
    <name evidence="3" type="ORF">IWX46DRAFT_595781</name>
</gene>
<feature type="chain" id="PRO_5045908680" evidence="2">
    <location>
        <begin position="20"/>
        <end position="175"/>
    </location>
</feature>
<sequence length="175" mass="19090">MPMFLGLWSIVRGVQFGGARENGCEAACQVLQPTTIHHPSHLVHHPRTHARTQRKAHLHPPTITTTSTSSILTASPPTDRRTPQLPEIRPRPISAQRLSRRAGAAPRSTPAQRLHDATITPWMDWPHCRSPPEASGPEVLSFGSGWGWRWRARAPTHPRTGGAAAAAAAVRAGYV</sequence>
<keyword evidence="4" id="KW-1185">Reference proteome</keyword>
<feature type="region of interest" description="Disordered" evidence="1">
    <location>
        <begin position="51"/>
        <end position="91"/>
    </location>
</feature>
<keyword evidence="2" id="KW-0732">Signal</keyword>
<proteinExistence type="predicted"/>
<organism evidence="3 4">
    <name type="scientific">Phyllosticta citricarpa</name>
    <dbReference type="NCBI Taxonomy" id="55181"/>
    <lineage>
        <taxon>Eukaryota</taxon>
        <taxon>Fungi</taxon>
        <taxon>Dikarya</taxon>
        <taxon>Ascomycota</taxon>
        <taxon>Pezizomycotina</taxon>
        <taxon>Dothideomycetes</taxon>
        <taxon>Dothideomycetes incertae sedis</taxon>
        <taxon>Botryosphaeriales</taxon>
        <taxon>Phyllostictaceae</taxon>
        <taxon>Phyllosticta</taxon>
    </lineage>
</organism>
<feature type="signal peptide" evidence="2">
    <location>
        <begin position="1"/>
        <end position="19"/>
    </location>
</feature>
<name>A0ABR1MH75_9PEZI</name>
<evidence type="ECO:0000256" key="1">
    <source>
        <dbReference type="SAM" id="MobiDB-lite"/>
    </source>
</evidence>
<comment type="caution">
    <text evidence="3">The sequence shown here is derived from an EMBL/GenBank/DDBJ whole genome shotgun (WGS) entry which is preliminary data.</text>
</comment>
<feature type="compositionally biased region" description="Low complexity" evidence="1">
    <location>
        <begin position="60"/>
        <end position="77"/>
    </location>
</feature>
<evidence type="ECO:0000256" key="2">
    <source>
        <dbReference type="SAM" id="SignalP"/>
    </source>
</evidence>
<feature type="non-terminal residue" evidence="3">
    <location>
        <position position="175"/>
    </location>
</feature>
<reference evidence="3 4" key="1">
    <citation type="submission" date="2024-04" db="EMBL/GenBank/DDBJ databases">
        <title>Phyllosticta paracitricarpa is synonymous to the EU quarantine fungus P. citricarpa based on phylogenomic analyses.</title>
        <authorList>
            <consortium name="Lawrence Berkeley National Laboratory"/>
            <person name="Van Ingen-Buijs V.A."/>
            <person name="Van Westerhoven A.C."/>
            <person name="Haridas S."/>
            <person name="Skiadas P."/>
            <person name="Martin F."/>
            <person name="Groenewald J.Z."/>
            <person name="Crous P.W."/>
            <person name="Seidl M.F."/>
        </authorList>
    </citation>
    <scope>NUCLEOTIDE SEQUENCE [LARGE SCALE GENOMIC DNA]</scope>
    <source>
        <strain evidence="3 4">CBS 122670</strain>
    </source>
</reference>
<evidence type="ECO:0000313" key="3">
    <source>
        <dbReference type="EMBL" id="KAK7549346.1"/>
    </source>
</evidence>
<evidence type="ECO:0000313" key="4">
    <source>
        <dbReference type="Proteomes" id="UP001365128"/>
    </source>
</evidence>
<dbReference type="EMBL" id="JBBPDW010000009">
    <property type="protein sequence ID" value="KAK7549346.1"/>
    <property type="molecule type" value="Genomic_DNA"/>
</dbReference>